<dbReference type="Pfam" id="PF13428">
    <property type="entry name" value="TPR_14"/>
    <property type="match status" value="1"/>
</dbReference>
<keyword evidence="3" id="KW-1185">Reference proteome</keyword>
<reference evidence="2 3" key="1">
    <citation type="submission" date="2019-06" db="EMBL/GenBank/DDBJ databases">
        <title>A novel bacterium of genus Amaricoccus, isolated from marine sediment.</title>
        <authorList>
            <person name="Huang H."/>
            <person name="Mo K."/>
            <person name="Hu Y."/>
        </authorList>
    </citation>
    <scope>NUCLEOTIDE SEQUENCE [LARGE SCALE GENOMIC DNA]</scope>
    <source>
        <strain evidence="2 3">HB172011</strain>
    </source>
</reference>
<dbReference type="EMBL" id="VFRP01000022">
    <property type="protein sequence ID" value="TPE48391.1"/>
    <property type="molecule type" value="Genomic_DNA"/>
</dbReference>
<comment type="caution">
    <text evidence="2">The sequence shown here is derived from an EMBL/GenBank/DDBJ whole genome shotgun (WGS) entry which is preliminary data.</text>
</comment>
<feature type="domain" description="Polysaccharide pyruvyl transferase" evidence="1">
    <location>
        <begin position="431"/>
        <end position="541"/>
    </location>
</feature>
<dbReference type="Proteomes" id="UP000319255">
    <property type="component" value="Unassembled WGS sequence"/>
</dbReference>
<evidence type="ECO:0000313" key="3">
    <source>
        <dbReference type="Proteomes" id="UP000319255"/>
    </source>
</evidence>
<protein>
    <recommendedName>
        <fullName evidence="1">Polysaccharide pyruvyl transferase domain-containing protein</fullName>
    </recommendedName>
</protein>
<dbReference type="InterPro" id="IPR011990">
    <property type="entry name" value="TPR-like_helical_dom_sf"/>
</dbReference>
<dbReference type="Pfam" id="PF04230">
    <property type="entry name" value="PS_pyruv_trans"/>
    <property type="match status" value="1"/>
</dbReference>
<dbReference type="InterPro" id="IPR007345">
    <property type="entry name" value="Polysacch_pyruvyl_Trfase"/>
</dbReference>
<organism evidence="2 3">
    <name type="scientific">Amaricoccus solimangrovi</name>
    <dbReference type="NCBI Taxonomy" id="2589815"/>
    <lineage>
        <taxon>Bacteria</taxon>
        <taxon>Pseudomonadati</taxon>
        <taxon>Pseudomonadota</taxon>
        <taxon>Alphaproteobacteria</taxon>
        <taxon>Rhodobacterales</taxon>
        <taxon>Paracoccaceae</taxon>
        <taxon>Amaricoccus</taxon>
    </lineage>
</organism>
<sequence>MFTSRKKNIRLDEAHPREAIVVSFFGGDEYYAKCADRLARQCEDFGLSYDICEYTPSDGEGWINICRRKIAFYTEKAEEYGAPILWLDIDGQIIADPRRILRSGADLGAFLRNFRYLVGFDPVMFARLLHPGYLLIGQSDRTRAFLETLRELDRTGDPEGTDDYILQEALERHEGRLGFEIFSPADIVFSNEARGRAGAVFQHGDSGNVKPNVTVATQHEALILTPERRKRVLRDSAEAHVRAKRPREAEPLLREMLRVDPRDPDATLRLLKLYRSLGWKSKHAALARKAEAEPDLAPRILRHRYEAAVSDGDLARAAKLALKIETRGSEADRAFARSRQYRLSFDEEAEARGIAAEARVPLWWWERPYPGNLGDMINPYLIGKLTGVPPRFAPKGERVLAIGSIIKFARPGDTVWGAGCPSAGHPIEPGAEYRAVRGPLTRRMVLEAGGACAPVYGDPAWLLPLVHPDPGRPKTHRLGLIRHFTHRDRPIELGEGVREIEILRAGREGIEAFLDEMLGCEAIVSTSLHGLIIANAYGIPARLATFVDADRQIHGDGMKFDDYFLSIGLREARPFDLTGVGRLTGDFAARCDDNPEREIDLAALIAAAPFEVVPEVLAALEERRRAKAALRARMGTLTRRALAAVGAARRA</sequence>
<proteinExistence type="predicted"/>
<dbReference type="Gene3D" id="1.25.40.10">
    <property type="entry name" value="Tetratricopeptide repeat domain"/>
    <property type="match status" value="1"/>
</dbReference>
<accession>A0A501WN42</accession>
<name>A0A501WN42_9RHOB</name>
<evidence type="ECO:0000259" key="1">
    <source>
        <dbReference type="Pfam" id="PF04230"/>
    </source>
</evidence>
<dbReference type="OrthoDB" id="9803627at2"/>
<gene>
    <name evidence="2" type="ORF">FJM51_17655</name>
</gene>
<dbReference type="AlphaFoldDB" id="A0A501WN42"/>
<evidence type="ECO:0000313" key="2">
    <source>
        <dbReference type="EMBL" id="TPE48391.1"/>
    </source>
</evidence>
<dbReference type="RefSeq" id="WP_140455457.1">
    <property type="nucleotide sequence ID" value="NZ_VFRP01000022.1"/>
</dbReference>